<feature type="compositionally biased region" description="Basic and acidic residues" evidence="2">
    <location>
        <begin position="112"/>
        <end position="126"/>
    </location>
</feature>
<dbReference type="InterPro" id="IPR001878">
    <property type="entry name" value="Znf_CCHC"/>
</dbReference>
<reference evidence="4" key="1">
    <citation type="journal article" date="2022" name="Int. J. Mol. Sci.">
        <title>Draft Genome of Tanacetum Coccineum: Genomic Comparison of Closely Related Tanacetum-Family Plants.</title>
        <authorList>
            <person name="Yamashiro T."/>
            <person name="Shiraishi A."/>
            <person name="Nakayama K."/>
            <person name="Satake H."/>
        </authorList>
    </citation>
    <scope>NUCLEOTIDE SEQUENCE</scope>
</reference>
<name>A0ABQ5EM05_9ASTR</name>
<evidence type="ECO:0000313" key="4">
    <source>
        <dbReference type="EMBL" id="GJT51567.1"/>
    </source>
</evidence>
<dbReference type="Pfam" id="PF13976">
    <property type="entry name" value="gag_pre-integrs"/>
    <property type="match status" value="1"/>
</dbReference>
<keyword evidence="1" id="KW-0862">Zinc</keyword>
<dbReference type="PANTHER" id="PTHR42648:SF21">
    <property type="entry name" value="CYSTEINE-RICH RLK (RECEPTOR-LIKE PROTEIN KINASE) 8"/>
    <property type="match status" value="1"/>
</dbReference>
<dbReference type="PANTHER" id="PTHR42648">
    <property type="entry name" value="TRANSPOSASE, PUTATIVE-RELATED"/>
    <property type="match status" value="1"/>
</dbReference>
<accession>A0ABQ5EM05</accession>
<evidence type="ECO:0000256" key="2">
    <source>
        <dbReference type="SAM" id="MobiDB-lite"/>
    </source>
</evidence>
<comment type="caution">
    <text evidence="4">The sequence shown here is derived from an EMBL/GenBank/DDBJ whole genome shotgun (WGS) entry which is preliminary data.</text>
</comment>
<evidence type="ECO:0000313" key="5">
    <source>
        <dbReference type="Proteomes" id="UP001151760"/>
    </source>
</evidence>
<feature type="compositionally biased region" description="Polar residues" evidence="2">
    <location>
        <begin position="523"/>
        <end position="537"/>
    </location>
</feature>
<feature type="region of interest" description="Disordered" evidence="2">
    <location>
        <begin position="520"/>
        <end position="539"/>
    </location>
</feature>
<protein>
    <submittedName>
        <fullName evidence="4">Ribonuclease H-like domain-containing protein</fullName>
    </submittedName>
</protein>
<dbReference type="SUPFAM" id="SSF57756">
    <property type="entry name" value="Retrovirus zinc finger-like domains"/>
    <property type="match status" value="1"/>
</dbReference>
<dbReference type="InterPro" id="IPR036875">
    <property type="entry name" value="Znf_CCHC_sf"/>
</dbReference>
<dbReference type="PROSITE" id="PS50158">
    <property type="entry name" value="ZF_CCHC"/>
    <property type="match status" value="1"/>
</dbReference>
<dbReference type="Pfam" id="PF00098">
    <property type="entry name" value="zf-CCHC"/>
    <property type="match status" value="1"/>
</dbReference>
<dbReference type="EMBL" id="BQNB010016419">
    <property type="protein sequence ID" value="GJT51567.1"/>
    <property type="molecule type" value="Genomic_DNA"/>
</dbReference>
<feature type="domain" description="CCHC-type" evidence="3">
    <location>
        <begin position="92"/>
        <end position="106"/>
    </location>
</feature>
<dbReference type="Proteomes" id="UP001151760">
    <property type="component" value="Unassembled WGS sequence"/>
</dbReference>
<dbReference type="SMART" id="SM00343">
    <property type="entry name" value="ZnF_C2HC"/>
    <property type="match status" value="1"/>
</dbReference>
<gene>
    <name evidence="4" type="ORF">Tco_0977724</name>
</gene>
<evidence type="ECO:0000259" key="3">
    <source>
        <dbReference type="PROSITE" id="PS50158"/>
    </source>
</evidence>
<feature type="region of interest" description="Disordered" evidence="2">
    <location>
        <begin position="112"/>
        <end position="131"/>
    </location>
</feature>
<dbReference type="Gene3D" id="4.10.60.10">
    <property type="entry name" value="Zinc finger, CCHC-type"/>
    <property type="match status" value="1"/>
</dbReference>
<sequence>MWVIRIRAVLSRYKTMSHGEVIKNSKLRVSGPQTAQRECTASFSDNVVYALMIENHNGSNLLQQDLEQIHENDLEATDLKWQLSLLSMRVECFNCHKMGHFARECRAPRNKEGQFRNQDNTRKQGNNEDTSSKAMLAIDGVGFDWSDMAEEHVQTNMALMAFSNSEVYTDKTCSKIYLKNYESLKKQCDDLIVMLNQTEFTAATYKRGLVTIEEQLITYRKNEVLFSKEVVVLKREVACKDYEINVLKSEFEKVKQEKEGIEFKIEKFDKASKDLDKLLGSQITDKSKKGMGYSAVPPPHPLIYNRPKKLDLSYSGLNEFKEPEFKTYGSKVSEQESNVVCDKKPDDSKENSDDFLIKEQVSKDTSSFVDSSLNVDKETVFPIDKMVEFVKPKNHENLVKKSVRSFDHVQINCDHHQRKRIVSRNNYNRVDYDYYAKTTHPSVHRSMTPRTVLLKTGLTPLNIVRPVNTAHPKPAIHSAKSMSHFSKQAQSTAQRPFYKQTTLTKRYVNTAMRHFHTERPKAGNTTRSYTGPGNPQQDDTRFVDSGCSRHMTGNIAYLSDFKEFDGGLVTMEEEHMVVEFLMCDKKNYVLFSDTECLVLSPNFKLPNENQILLKIPRKDNMYSFDIKNIVSKESLTCLVAKATLDESMIWHKRLGHINFKNINKLVKDNRVRGLPTKHFENDQTCVACLKGKQHRASCKSKVLNPFTKPLFMLHMDLFGPTFVSSLMHKMYLLSKCHDTQHCYQNLDLQMVLRLKDTMLSGFPRIIFVVAGEVAIRGTTDVTIPVDNYKALGPT</sequence>
<proteinExistence type="predicted"/>
<keyword evidence="1" id="KW-0479">Metal-binding</keyword>
<organism evidence="4 5">
    <name type="scientific">Tanacetum coccineum</name>
    <dbReference type="NCBI Taxonomy" id="301880"/>
    <lineage>
        <taxon>Eukaryota</taxon>
        <taxon>Viridiplantae</taxon>
        <taxon>Streptophyta</taxon>
        <taxon>Embryophyta</taxon>
        <taxon>Tracheophyta</taxon>
        <taxon>Spermatophyta</taxon>
        <taxon>Magnoliopsida</taxon>
        <taxon>eudicotyledons</taxon>
        <taxon>Gunneridae</taxon>
        <taxon>Pentapetalae</taxon>
        <taxon>asterids</taxon>
        <taxon>campanulids</taxon>
        <taxon>Asterales</taxon>
        <taxon>Asteraceae</taxon>
        <taxon>Asteroideae</taxon>
        <taxon>Anthemideae</taxon>
        <taxon>Anthemidinae</taxon>
        <taxon>Tanacetum</taxon>
    </lineage>
</organism>
<evidence type="ECO:0000256" key="1">
    <source>
        <dbReference type="PROSITE-ProRule" id="PRU00047"/>
    </source>
</evidence>
<reference evidence="4" key="2">
    <citation type="submission" date="2022-01" db="EMBL/GenBank/DDBJ databases">
        <authorList>
            <person name="Yamashiro T."/>
            <person name="Shiraishi A."/>
            <person name="Satake H."/>
            <person name="Nakayama K."/>
        </authorList>
    </citation>
    <scope>NUCLEOTIDE SEQUENCE</scope>
</reference>
<keyword evidence="1" id="KW-0863">Zinc-finger</keyword>
<dbReference type="InterPro" id="IPR025724">
    <property type="entry name" value="GAG-pre-integrase_dom"/>
</dbReference>
<dbReference type="InterPro" id="IPR039537">
    <property type="entry name" value="Retrotran_Ty1/copia-like"/>
</dbReference>
<keyword evidence="5" id="KW-1185">Reference proteome</keyword>